<comment type="caution">
    <text evidence="1">The sequence shown here is derived from an EMBL/GenBank/DDBJ whole genome shotgun (WGS) entry which is preliminary data.</text>
</comment>
<organism evidence="1 2">
    <name type="scientific">Colocasia esculenta</name>
    <name type="common">Wild taro</name>
    <name type="synonym">Arum esculentum</name>
    <dbReference type="NCBI Taxonomy" id="4460"/>
    <lineage>
        <taxon>Eukaryota</taxon>
        <taxon>Viridiplantae</taxon>
        <taxon>Streptophyta</taxon>
        <taxon>Embryophyta</taxon>
        <taxon>Tracheophyta</taxon>
        <taxon>Spermatophyta</taxon>
        <taxon>Magnoliopsida</taxon>
        <taxon>Liliopsida</taxon>
        <taxon>Araceae</taxon>
        <taxon>Aroideae</taxon>
        <taxon>Colocasieae</taxon>
        <taxon>Colocasia</taxon>
    </lineage>
</organism>
<evidence type="ECO:0000313" key="2">
    <source>
        <dbReference type="Proteomes" id="UP000652761"/>
    </source>
</evidence>
<accession>A0A843V7V7</accession>
<gene>
    <name evidence="1" type="ORF">Taro_021331</name>
</gene>
<sequence>MDFSAVCAVLWNPARSHSLGFCCPILCSPGRGKGCLLSDQKRFTVVLLVSSTRSGIHSSSVAKRQSKSYGSFGMPSADVRYRYHTPVMQPTNVIILAMEDPHGPDRIP</sequence>
<reference evidence="1" key="1">
    <citation type="submission" date="2017-07" db="EMBL/GenBank/DDBJ databases">
        <title>Taro Niue Genome Assembly and Annotation.</title>
        <authorList>
            <person name="Atibalentja N."/>
            <person name="Keating K."/>
            <person name="Fields C.J."/>
        </authorList>
    </citation>
    <scope>NUCLEOTIDE SEQUENCE</scope>
    <source>
        <strain evidence="1">Niue_2</strain>
        <tissue evidence="1">Leaf</tissue>
    </source>
</reference>
<evidence type="ECO:0000313" key="1">
    <source>
        <dbReference type="EMBL" id="MQL88763.1"/>
    </source>
</evidence>
<keyword evidence="2" id="KW-1185">Reference proteome</keyword>
<proteinExistence type="predicted"/>
<dbReference type="Proteomes" id="UP000652761">
    <property type="component" value="Unassembled WGS sequence"/>
</dbReference>
<name>A0A843V7V7_COLES</name>
<dbReference type="EMBL" id="NMUH01001087">
    <property type="protein sequence ID" value="MQL88763.1"/>
    <property type="molecule type" value="Genomic_DNA"/>
</dbReference>
<protein>
    <submittedName>
        <fullName evidence="1">Uncharacterized protein</fullName>
    </submittedName>
</protein>
<dbReference type="AlphaFoldDB" id="A0A843V7V7"/>